<keyword evidence="4" id="KW-0408">Iron</keyword>
<proteinExistence type="predicted"/>
<dbReference type="GO" id="GO:0046872">
    <property type="term" value="F:metal ion binding"/>
    <property type="evidence" value="ECO:0007669"/>
    <property type="project" value="UniProtKB-KW"/>
</dbReference>
<dbReference type="InterPro" id="IPR013785">
    <property type="entry name" value="Aldolase_TIM"/>
</dbReference>
<evidence type="ECO:0000313" key="8">
    <source>
        <dbReference type="Proteomes" id="UP001163821"/>
    </source>
</evidence>
<dbReference type="InterPro" id="IPR058240">
    <property type="entry name" value="rSAM_sf"/>
</dbReference>
<dbReference type="Gene3D" id="3.20.20.70">
    <property type="entry name" value="Aldolase class I"/>
    <property type="match status" value="1"/>
</dbReference>
<comment type="cofactor">
    <cofactor evidence="1">
        <name>[4Fe-4S] cluster</name>
        <dbReference type="ChEBI" id="CHEBI:49883"/>
    </cofactor>
</comment>
<sequence>MKRFLECLIPITACNLKCSYCYIIQENRRTSKQAEFQYSPKHIGKALSAERLGGTSYISICGSGETLLQKEITGIIYNILEQGHYVNVTTNGTITQRHQEIINTIPNNLLKKLHFAFSFHYLELIKTNNLDVFFNNVRQVKEAGCSFIVQINLCDEYMPHWDEIKRIVKEHTGAFPQVALTRDETKQEYEILTNKTQEEYFKIGKEMDSPLFEFTSKNFKVKRREFCYAGDWSGKLNLATGILTSCYGYGITQNIFEDLSTPIKFEPIGKNCPFAFCFNSSHFMSLGIIPSINTPTYAELRDREDGSWYSPDMKTFLSQKLRDENIEYSKNQQLYFNSKYYVLNNIKKLKNKASRLYNRLK</sequence>
<dbReference type="Pfam" id="PF04055">
    <property type="entry name" value="Radical_SAM"/>
    <property type="match status" value="1"/>
</dbReference>
<comment type="caution">
    <text evidence="7">The sequence shown here is derived from an EMBL/GenBank/DDBJ whole genome shotgun (WGS) entry which is preliminary data.</text>
</comment>
<keyword evidence="3" id="KW-0479">Metal-binding</keyword>
<dbReference type="GO" id="GO:0051536">
    <property type="term" value="F:iron-sulfur cluster binding"/>
    <property type="evidence" value="ECO:0007669"/>
    <property type="project" value="UniProtKB-KW"/>
</dbReference>
<evidence type="ECO:0000256" key="1">
    <source>
        <dbReference type="ARBA" id="ARBA00001966"/>
    </source>
</evidence>
<dbReference type="GO" id="GO:0003824">
    <property type="term" value="F:catalytic activity"/>
    <property type="evidence" value="ECO:0007669"/>
    <property type="project" value="InterPro"/>
</dbReference>
<dbReference type="InterPro" id="IPR050377">
    <property type="entry name" value="Radical_SAM_PqqE_MftC-like"/>
</dbReference>
<evidence type="ECO:0000256" key="2">
    <source>
        <dbReference type="ARBA" id="ARBA00022691"/>
    </source>
</evidence>
<dbReference type="RefSeq" id="WP_282592713.1">
    <property type="nucleotide sequence ID" value="NZ_JAPAAF010000029.1"/>
</dbReference>
<dbReference type="Proteomes" id="UP001163821">
    <property type="component" value="Unassembled WGS sequence"/>
</dbReference>
<dbReference type="CDD" id="cd01335">
    <property type="entry name" value="Radical_SAM"/>
    <property type="match status" value="1"/>
</dbReference>
<accession>A0AA41Y9K1</accession>
<dbReference type="SUPFAM" id="SSF102114">
    <property type="entry name" value="Radical SAM enzymes"/>
    <property type="match status" value="1"/>
</dbReference>
<evidence type="ECO:0000256" key="4">
    <source>
        <dbReference type="ARBA" id="ARBA00023004"/>
    </source>
</evidence>
<evidence type="ECO:0000256" key="5">
    <source>
        <dbReference type="ARBA" id="ARBA00023014"/>
    </source>
</evidence>
<dbReference type="SFLD" id="SFLDS00029">
    <property type="entry name" value="Radical_SAM"/>
    <property type="match status" value="1"/>
</dbReference>
<dbReference type="AlphaFoldDB" id="A0AA41Y9K1"/>
<protein>
    <submittedName>
        <fullName evidence="7">Radical SAM protein</fullName>
    </submittedName>
</protein>
<dbReference type="EMBL" id="JAPAAF010000029">
    <property type="protein sequence ID" value="MCW0484121.1"/>
    <property type="molecule type" value="Genomic_DNA"/>
</dbReference>
<feature type="domain" description="Radical SAM core" evidence="6">
    <location>
        <begin position="9"/>
        <end position="147"/>
    </location>
</feature>
<evidence type="ECO:0000259" key="6">
    <source>
        <dbReference type="Pfam" id="PF04055"/>
    </source>
</evidence>
<dbReference type="PANTHER" id="PTHR11228:SF27">
    <property type="entry name" value="GLYCYL-RADICAL ENZYME ACTIVATING ENZYME MJ1227-RELATED"/>
    <property type="match status" value="1"/>
</dbReference>
<name>A0AA41Y9K1_9BACT</name>
<keyword evidence="2" id="KW-0949">S-adenosyl-L-methionine</keyword>
<keyword evidence="5" id="KW-0411">Iron-sulfur</keyword>
<dbReference type="PANTHER" id="PTHR11228">
    <property type="entry name" value="RADICAL SAM DOMAIN PROTEIN"/>
    <property type="match status" value="1"/>
</dbReference>
<gene>
    <name evidence="7" type="ORF">N2K84_15370</name>
</gene>
<dbReference type="InterPro" id="IPR007197">
    <property type="entry name" value="rSAM"/>
</dbReference>
<keyword evidence="8" id="KW-1185">Reference proteome</keyword>
<evidence type="ECO:0000256" key="3">
    <source>
        <dbReference type="ARBA" id="ARBA00022723"/>
    </source>
</evidence>
<evidence type="ECO:0000313" key="7">
    <source>
        <dbReference type="EMBL" id="MCW0484121.1"/>
    </source>
</evidence>
<reference evidence="7" key="1">
    <citation type="submission" date="2022-10" db="EMBL/GenBank/DDBJ databases">
        <title>Gaoshiqiia sediminis gen. nov., sp. nov., isolated from coastal sediment.</title>
        <authorList>
            <person name="Yu W.X."/>
            <person name="Mu D.S."/>
            <person name="Du J.Z."/>
            <person name="Liang Y.Q."/>
        </authorList>
    </citation>
    <scope>NUCLEOTIDE SEQUENCE</scope>
    <source>
        <strain evidence="7">A06</strain>
    </source>
</reference>
<organism evidence="7 8">
    <name type="scientific">Gaoshiqia sediminis</name>
    <dbReference type="NCBI Taxonomy" id="2986998"/>
    <lineage>
        <taxon>Bacteria</taxon>
        <taxon>Pseudomonadati</taxon>
        <taxon>Bacteroidota</taxon>
        <taxon>Bacteroidia</taxon>
        <taxon>Marinilabiliales</taxon>
        <taxon>Prolixibacteraceae</taxon>
        <taxon>Gaoshiqia</taxon>
    </lineage>
</organism>